<dbReference type="SMART" id="SM00304">
    <property type="entry name" value="HAMP"/>
    <property type="match status" value="1"/>
</dbReference>
<accession>A0A271J0T4</accession>
<dbReference type="SMART" id="SM00388">
    <property type="entry name" value="HisKA"/>
    <property type="match status" value="1"/>
</dbReference>
<comment type="caution">
    <text evidence="14">The sequence shown here is derived from an EMBL/GenBank/DDBJ whole genome shotgun (WGS) entry which is preliminary data.</text>
</comment>
<dbReference type="InterPro" id="IPR036890">
    <property type="entry name" value="HATPase_C_sf"/>
</dbReference>
<evidence type="ECO:0000256" key="3">
    <source>
        <dbReference type="ARBA" id="ARBA00012438"/>
    </source>
</evidence>
<organism evidence="14 15">
    <name type="scientific">Rubrivirga marina</name>
    <dbReference type="NCBI Taxonomy" id="1196024"/>
    <lineage>
        <taxon>Bacteria</taxon>
        <taxon>Pseudomonadati</taxon>
        <taxon>Rhodothermota</taxon>
        <taxon>Rhodothermia</taxon>
        <taxon>Rhodothermales</taxon>
        <taxon>Rubricoccaceae</taxon>
        <taxon>Rubrivirga</taxon>
    </lineage>
</organism>
<dbReference type="Gene3D" id="3.30.565.10">
    <property type="entry name" value="Histidine kinase-like ATPase, C-terminal domain"/>
    <property type="match status" value="1"/>
</dbReference>
<evidence type="ECO:0000256" key="2">
    <source>
        <dbReference type="ARBA" id="ARBA00004141"/>
    </source>
</evidence>
<keyword evidence="6 11" id="KW-0812">Transmembrane</keyword>
<dbReference type="Pfam" id="PF08521">
    <property type="entry name" value="2CSK_N"/>
    <property type="match status" value="1"/>
</dbReference>
<evidence type="ECO:0000256" key="7">
    <source>
        <dbReference type="ARBA" id="ARBA00022777"/>
    </source>
</evidence>
<keyword evidence="10 11" id="KW-0472">Membrane</keyword>
<gene>
    <name evidence="14" type="ORF">BSZ37_07720</name>
</gene>
<dbReference type="Pfam" id="PF00672">
    <property type="entry name" value="HAMP"/>
    <property type="match status" value="1"/>
</dbReference>
<name>A0A271J0T4_9BACT</name>
<keyword evidence="15" id="KW-1185">Reference proteome</keyword>
<evidence type="ECO:0000256" key="8">
    <source>
        <dbReference type="ARBA" id="ARBA00022989"/>
    </source>
</evidence>
<dbReference type="InterPro" id="IPR050428">
    <property type="entry name" value="TCS_sensor_his_kinase"/>
</dbReference>
<keyword evidence="5" id="KW-0808">Transferase</keyword>
<feature type="domain" description="HAMP" evidence="13">
    <location>
        <begin position="197"/>
        <end position="253"/>
    </location>
</feature>
<dbReference type="SMART" id="SM00387">
    <property type="entry name" value="HATPase_c"/>
    <property type="match status" value="1"/>
</dbReference>
<dbReference type="PANTHER" id="PTHR45436:SF15">
    <property type="entry name" value="SENSOR HISTIDINE KINASE CUSS"/>
    <property type="match status" value="1"/>
</dbReference>
<dbReference type="InterPro" id="IPR003594">
    <property type="entry name" value="HATPase_dom"/>
</dbReference>
<proteinExistence type="predicted"/>
<dbReference type="SUPFAM" id="SSF55874">
    <property type="entry name" value="ATPase domain of HSP90 chaperone/DNA topoisomerase II/histidine kinase"/>
    <property type="match status" value="1"/>
</dbReference>
<keyword evidence="7" id="KW-0418">Kinase</keyword>
<evidence type="ECO:0000256" key="4">
    <source>
        <dbReference type="ARBA" id="ARBA00022553"/>
    </source>
</evidence>
<feature type="domain" description="Histidine kinase" evidence="12">
    <location>
        <begin position="261"/>
        <end position="477"/>
    </location>
</feature>
<keyword evidence="9" id="KW-0902">Two-component regulatory system</keyword>
<feature type="transmembrane region" description="Helical" evidence="11">
    <location>
        <begin position="20"/>
        <end position="43"/>
    </location>
</feature>
<evidence type="ECO:0000256" key="6">
    <source>
        <dbReference type="ARBA" id="ARBA00022692"/>
    </source>
</evidence>
<dbReference type="FunFam" id="3.30.565.10:FF:000006">
    <property type="entry name" value="Sensor histidine kinase WalK"/>
    <property type="match status" value="1"/>
</dbReference>
<dbReference type="Gene3D" id="1.10.287.130">
    <property type="match status" value="1"/>
</dbReference>
<dbReference type="InterPro" id="IPR013727">
    <property type="entry name" value="2CSK_N"/>
</dbReference>
<dbReference type="Pfam" id="PF00512">
    <property type="entry name" value="HisKA"/>
    <property type="match status" value="1"/>
</dbReference>
<dbReference type="Gene3D" id="6.10.340.10">
    <property type="match status" value="1"/>
</dbReference>
<evidence type="ECO:0000259" key="12">
    <source>
        <dbReference type="PROSITE" id="PS50109"/>
    </source>
</evidence>
<dbReference type="PRINTS" id="PR00344">
    <property type="entry name" value="BCTRLSENSOR"/>
</dbReference>
<comment type="catalytic activity">
    <reaction evidence="1">
        <text>ATP + protein L-histidine = ADP + protein N-phospho-L-histidine.</text>
        <dbReference type="EC" id="2.7.13.3"/>
    </reaction>
</comment>
<feature type="transmembrane region" description="Helical" evidence="11">
    <location>
        <begin position="176"/>
        <end position="196"/>
    </location>
</feature>
<keyword evidence="4" id="KW-0597">Phosphoprotein</keyword>
<evidence type="ECO:0000256" key="10">
    <source>
        <dbReference type="ARBA" id="ARBA00023136"/>
    </source>
</evidence>
<dbReference type="AlphaFoldDB" id="A0A271J0T4"/>
<dbReference type="CDD" id="cd06225">
    <property type="entry name" value="HAMP"/>
    <property type="match status" value="1"/>
</dbReference>
<dbReference type="OrthoDB" id="594725at2"/>
<dbReference type="PROSITE" id="PS50109">
    <property type="entry name" value="HIS_KIN"/>
    <property type="match status" value="1"/>
</dbReference>
<keyword evidence="8 11" id="KW-1133">Transmembrane helix</keyword>
<dbReference type="InterPro" id="IPR036097">
    <property type="entry name" value="HisK_dim/P_sf"/>
</dbReference>
<dbReference type="SUPFAM" id="SSF47384">
    <property type="entry name" value="Homodimeric domain of signal transducing histidine kinase"/>
    <property type="match status" value="1"/>
</dbReference>
<dbReference type="InterPro" id="IPR005467">
    <property type="entry name" value="His_kinase_dom"/>
</dbReference>
<evidence type="ECO:0000256" key="1">
    <source>
        <dbReference type="ARBA" id="ARBA00000085"/>
    </source>
</evidence>
<evidence type="ECO:0000256" key="5">
    <source>
        <dbReference type="ARBA" id="ARBA00022679"/>
    </source>
</evidence>
<dbReference type="GO" id="GO:0000155">
    <property type="term" value="F:phosphorelay sensor kinase activity"/>
    <property type="evidence" value="ECO:0007669"/>
    <property type="project" value="InterPro"/>
</dbReference>
<comment type="subcellular location">
    <subcellularLocation>
        <location evidence="2">Membrane</location>
        <topology evidence="2">Multi-pass membrane protein</topology>
    </subcellularLocation>
</comment>
<evidence type="ECO:0000313" key="15">
    <source>
        <dbReference type="Proteomes" id="UP000216339"/>
    </source>
</evidence>
<dbReference type="PROSITE" id="PS50885">
    <property type="entry name" value="HAMP"/>
    <property type="match status" value="1"/>
</dbReference>
<sequence>MSGPARSDGVLRALPISARLALWYALALLLLLSAFAVFCYVGFHAAAHRSFDRHLDHEWGVIEPLLEVGTGGIEAGAIEASEAVATRLDGPSGTYVRVISPTGEVTYRSDNVDRHSPLEVVLPEGPEPLRVSRAWDGEPLRSLVVPVRAGGARAGYVEVSGFEWSRHRELRDLGRMLALGVALSVLLALGAGWWLARRALRPVAVLTEAAGRMAGDGARLGGRLPSEFETRDELTALAETFNGLLDRLEASVERERRFTSNAAHELMTPLATLRSEAEVALRREREPEAYRETLGRVVEDVAEMTGTVQGLLQLARAESLSRPEGERLDLGELVARRAERFRPEAEGKGVSLEVEAAEGVRVNAEAAPLAEVVDNLVANAVKYTPPGGNIWVRMDHGGGVARLEVEDTGAGFDEAGCERLFDRFFRADTPEVQAEPGSGLGLAIVKAIVEGYGGTVGCASEGPGRGATFWAELPCLGCTAPFHS</sequence>
<dbReference type="EMBL" id="MQWD01000001">
    <property type="protein sequence ID" value="PAP76339.1"/>
    <property type="molecule type" value="Genomic_DNA"/>
</dbReference>
<dbReference type="EC" id="2.7.13.3" evidence="3"/>
<reference evidence="14 15" key="1">
    <citation type="submission" date="2016-11" db="EMBL/GenBank/DDBJ databases">
        <title>Study of marine rhodopsin-containing bacteria.</title>
        <authorList>
            <person name="Yoshizawa S."/>
            <person name="Kumagai Y."/>
            <person name="Kogure K."/>
        </authorList>
    </citation>
    <scope>NUCLEOTIDE SEQUENCE [LARGE SCALE GENOMIC DNA]</scope>
    <source>
        <strain evidence="14 15">SAORIC-28</strain>
    </source>
</reference>
<dbReference type="Proteomes" id="UP000216339">
    <property type="component" value="Unassembled WGS sequence"/>
</dbReference>
<protein>
    <recommendedName>
        <fullName evidence="3">histidine kinase</fullName>
        <ecNumber evidence="3">2.7.13.3</ecNumber>
    </recommendedName>
</protein>
<dbReference type="GO" id="GO:0005886">
    <property type="term" value="C:plasma membrane"/>
    <property type="evidence" value="ECO:0007669"/>
    <property type="project" value="TreeGrafter"/>
</dbReference>
<dbReference type="InterPro" id="IPR004358">
    <property type="entry name" value="Sig_transdc_His_kin-like_C"/>
</dbReference>
<dbReference type="CDD" id="cd00082">
    <property type="entry name" value="HisKA"/>
    <property type="match status" value="1"/>
</dbReference>
<dbReference type="InterPro" id="IPR003660">
    <property type="entry name" value="HAMP_dom"/>
</dbReference>
<dbReference type="PANTHER" id="PTHR45436">
    <property type="entry name" value="SENSOR HISTIDINE KINASE YKOH"/>
    <property type="match status" value="1"/>
</dbReference>
<evidence type="ECO:0000313" key="14">
    <source>
        <dbReference type="EMBL" id="PAP76339.1"/>
    </source>
</evidence>
<evidence type="ECO:0000256" key="9">
    <source>
        <dbReference type="ARBA" id="ARBA00023012"/>
    </source>
</evidence>
<evidence type="ECO:0000256" key="11">
    <source>
        <dbReference type="SAM" id="Phobius"/>
    </source>
</evidence>
<dbReference type="InterPro" id="IPR003661">
    <property type="entry name" value="HisK_dim/P_dom"/>
</dbReference>
<evidence type="ECO:0000259" key="13">
    <source>
        <dbReference type="PROSITE" id="PS50885"/>
    </source>
</evidence>
<dbReference type="Pfam" id="PF02518">
    <property type="entry name" value="HATPase_c"/>
    <property type="match status" value="1"/>
</dbReference>